<dbReference type="EMBL" id="LWDP01000051">
    <property type="protein sequence ID" value="ORD93750.1"/>
    <property type="molecule type" value="Genomic_DNA"/>
</dbReference>
<protein>
    <submittedName>
        <fullName evidence="1">Uncharacterized protein</fullName>
    </submittedName>
</protein>
<sequence>MATPIVGAPEPLDIRHIYTKTSIVSRVPKRLYCFKCDQLRQVKRYSFIDKIKHKLLPQGTKRPKCSTCNGQFNVIHVKMSPVSKIERFRMFWNRIIQKLLSHPEKVKNK</sequence>
<dbReference type="Proteomes" id="UP000192639">
    <property type="component" value="Unassembled WGS sequence"/>
</dbReference>
<dbReference type="VEuPathDB" id="MicrosporidiaDB:ECANGB1_1600"/>
<keyword evidence="2" id="KW-1185">Reference proteome</keyword>
<accession>A0A1Y1S5P6</accession>
<name>A0A1Y1S5P6_9MICR</name>
<organism evidence="1 2">
    <name type="scientific">Enterospora canceri</name>
    <dbReference type="NCBI Taxonomy" id="1081671"/>
    <lineage>
        <taxon>Eukaryota</taxon>
        <taxon>Fungi</taxon>
        <taxon>Fungi incertae sedis</taxon>
        <taxon>Microsporidia</taxon>
        <taxon>Enterocytozoonidae</taxon>
        <taxon>Enterospora</taxon>
    </lineage>
</organism>
<dbReference type="AlphaFoldDB" id="A0A1Y1S5P6"/>
<evidence type="ECO:0000313" key="2">
    <source>
        <dbReference type="Proteomes" id="UP000192639"/>
    </source>
</evidence>
<proteinExistence type="predicted"/>
<reference evidence="1 2" key="1">
    <citation type="journal article" date="2017" name="Environ. Microbiol.">
        <title>Decay of the glycolytic pathway and adaptation to intranuclear parasitism within Enterocytozoonidae microsporidia.</title>
        <authorList>
            <person name="Wiredu Boakye D."/>
            <person name="Jaroenlak P."/>
            <person name="Prachumwat A."/>
            <person name="Williams T.A."/>
            <person name="Bateman K.S."/>
            <person name="Itsathitphaisarn O."/>
            <person name="Sritunyalucksana K."/>
            <person name="Paszkiewicz K.H."/>
            <person name="Moore K.A."/>
            <person name="Stentiford G.D."/>
            <person name="Williams B.A."/>
        </authorList>
    </citation>
    <scope>NUCLEOTIDE SEQUENCE [LARGE SCALE GENOMIC DNA]</scope>
    <source>
        <strain evidence="1 2">GB1</strain>
    </source>
</reference>
<evidence type="ECO:0000313" key="1">
    <source>
        <dbReference type="EMBL" id="ORD93750.1"/>
    </source>
</evidence>
<comment type="caution">
    <text evidence="1">The sequence shown here is derived from an EMBL/GenBank/DDBJ whole genome shotgun (WGS) entry which is preliminary data.</text>
</comment>
<gene>
    <name evidence="1" type="ORF">ECANGB1_1600</name>
</gene>